<dbReference type="GO" id="GO:0003684">
    <property type="term" value="F:damaged DNA binding"/>
    <property type="evidence" value="ECO:0007669"/>
    <property type="project" value="InterPro"/>
</dbReference>
<evidence type="ECO:0000313" key="1">
    <source>
        <dbReference type="EMBL" id="GAE91286.1"/>
    </source>
</evidence>
<evidence type="ECO:0008006" key="3">
    <source>
        <dbReference type="Google" id="ProtNLM"/>
    </source>
</evidence>
<dbReference type="SUPFAM" id="SSF100879">
    <property type="entry name" value="Lesion bypass DNA polymerase (Y-family), little finger domain"/>
    <property type="match status" value="1"/>
</dbReference>
<protein>
    <recommendedName>
        <fullName evidence="3">DNA polymerase IV</fullName>
    </recommendedName>
</protein>
<comment type="caution">
    <text evidence="1">The sequence shown here is derived from an EMBL/GenBank/DDBJ whole genome shotgun (WGS) entry which is preliminary data.</text>
</comment>
<dbReference type="EMBL" id="BAVS01000001">
    <property type="protein sequence ID" value="GAE91286.1"/>
    <property type="molecule type" value="Genomic_DNA"/>
</dbReference>
<dbReference type="eggNOG" id="COG0389">
    <property type="taxonomic scope" value="Bacteria"/>
</dbReference>
<dbReference type="InterPro" id="IPR036775">
    <property type="entry name" value="DNA_pol_Y-fam_lit_finger_sf"/>
</dbReference>
<evidence type="ECO:0000313" key="2">
    <source>
        <dbReference type="Proteomes" id="UP000019102"/>
    </source>
</evidence>
<organism evidence="1 2">
    <name type="scientific">Gracilibacillus boraciitolerans JCM 21714</name>
    <dbReference type="NCBI Taxonomy" id="1298598"/>
    <lineage>
        <taxon>Bacteria</taxon>
        <taxon>Bacillati</taxon>
        <taxon>Bacillota</taxon>
        <taxon>Bacilli</taxon>
        <taxon>Bacillales</taxon>
        <taxon>Bacillaceae</taxon>
        <taxon>Gracilibacillus</taxon>
    </lineage>
</organism>
<dbReference type="Proteomes" id="UP000019102">
    <property type="component" value="Unassembled WGS sequence"/>
</dbReference>
<dbReference type="GO" id="GO:0006281">
    <property type="term" value="P:DNA repair"/>
    <property type="evidence" value="ECO:0007669"/>
    <property type="project" value="InterPro"/>
</dbReference>
<name>W4VDM5_9BACI</name>
<accession>W4VDM5</accession>
<dbReference type="AlphaFoldDB" id="W4VDM5"/>
<proteinExistence type="predicted"/>
<gene>
    <name evidence="1" type="ORF">JCM21714_232</name>
</gene>
<dbReference type="STRING" id="1298598.JCM21714_232"/>
<keyword evidence="2" id="KW-1185">Reference proteome</keyword>
<sequence length="59" mass="7044">MKLSQFIEKASDVLYYSELLLEEHWNGEPIRLLGITIQNALPKNDLTYQLDLFRYLEEQ</sequence>
<reference evidence="1 2" key="1">
    <citation type="journal article" date="2014" name="Genome Announc.">
        <title>Draft Genome Sequence of the Boron-Tolerant and Moderately Halotolerant Bacterium Gracilibacillus boraciitolerans JCM 21714T.</title>
        <authorList>
            <person name="Ahmed I."/>
            <person name="Oshima K."/>
            <person name="Suda W."/>
            <person name="Kitamura K."/>
            <person name="Iida T."/>
            <person name="Ohmori Y."/>
            <person name="Fujiwara T."/>
            <person name="Hattori M."/>
            <person name="Ohkuma M."/>
        </authorList>
    </citation>
    <scope>NUCLEOTIDE SEQUENCE [LARGE SCALE GENOMIC DNA]</scope>
    <source>
        <strain evidence="1 2">JCM 21714</strain>
    </source>
</reference>